<gene>
    <name evidence="1" type="ORF">XELAEV_18015466mg</name>
</gene>
<organism evidence="1 2">
    <name type="scientific">Xenopus laevis</name>
    <name type="common">African clawed frog</name>
    <dbReference type="NCBI Taxonomy" id="8355"/>
    <lineage>
        <taxon>Eukaryota</taxon>
        <taxon>Metazoa</taxon>
        <taxon>Chordata</taxon>
        <taxon>Craniata</taxon>
        <taxon>Vertebrata</taxon>
        <taxon>Euteleostomi</taxon>
        <taxon>Amphibia</taxon>
        <taxon>Batrachia</taxon>
        <taxon>Anura</taxon>
        <taxon>Pipoidea</taxon>
        <taxon>Pipidae</taxon>
        <taxon>Xenopodinae</taxon>
        <taxon>Xenopus</taxon>
        <taxon>Xenopus</taxon>
    </lineage>
</organism>
<name>A0A974DIM4_XENLA</name>
<dbReference type="EMBL" id="CM004469">
    <property type="protein sequence ID" value="OCT92407.1"/>
    <property type="molecule type" value="Genomic_DNA"/>
</dbReference>
<dbReference type="AlphaFoldDB" id="A0A974DIM4"/>
<proteinExistence type="predicted"/>
<evidence type="ECO:0000313" key="1">
    <source>
        <dbReference type="EMBL" id="OCT92407.1"/>
    </source>
</evidence>
<reference evidence="2" key="1">
    <citation type="journal article" date="2016" name="Nature">
        <title>Genome evolution in the allotetraploid frog Xenopus laevis.</title>
        <authorList>
            <person name="Session A.M."/>
            <person name="Uno Y."/>
            <person name="Kwon T."/>
            <person name="Chapman J.A."/>
            <person name="Toyoda A."/>
            <person name="Takahashi S."/>
            <person name="Fukui A."/>
            <person name="Hikosaka A."/>
            <person name="Suzuki A."/>
            <person name="Kondo M."/>
            <person name="van Heeringen S.J."/>
            <person name="Quigley I."/>
            <person name="Heinz S."/>
            <person name="Ogino H."/>
            <person name="Ochi H."/>
            <person name="Hellsten U."/>
            <person name="Lyons J.B."/>
            <person name="Simakov O."/>
            <person name="Putnam N."/>
            <person name="Stites J."/>
            <person name="Kuroki Y."/>
            <person name="Tanaka T."/>
            <person name="Michiue T."/>
            <person name="Watanabe M."/>
            <person name="Bogdanovic O."/>
            <person name="Lister R."/>
            <person name="Georgiou G."/>
            <person name="Paranjpe S.S."/>
            <person name="van Kruijsbergen I."/>
            <person name="Shu S."/>
            <person name="Carlson J."/>
            <person name="Kinoshita T."/>
            <person name="Ohta Y."/>
            <person name="Mawaribuchi S."/>
            <person name="Jenkins J."/>
            <person name="Grimwood J."/>
            <person name="Schmutz J."/>
            <person name="Mitros T."/>
            <person name="Mozaffari S.V."/>
            <person name="Suzuki Y."/>
            <person name="Haramoto Y."/>
            <person name="Yamamoto T.S."/>
            <person name="Takagi C."/>
            <person name="Heald R."/>
            <person name="Miller K."/>
            <person name="Haudenschild C."/>
            <person name="Kitzman J."/>
            <person name="Nakayama T."/>
            <person name="Izutsu Y."/>
            <person name="Robert J."/>
            <person name="Fortriede J."/>
            <person name="Burns K."/>
            <person name="Lotay V."/>
            <person name="Karimi K."/>
            <person name="Yasuoka Y."/>
            <person name="Dichmann D.S."/>
            <person name="Flajnik M.F."/>
            <person name="Houston D.W."/>
            <person name="Shendure J."/>
            <person name="DuPasquier L."/>
            <person name="Vize P.D."/>
            <person name="Zorn A.M."/>
            <person name="Ito M."/>
            <person name="Marcotte E.M."/>
            <person name="Wallingford J.B."/>
            <person name="Ito Y."/>
            <person name="Asashima M."/>
            <person name="Ueno N."/>
            <person name="Matsuda Y."/>
            <person name="Veenstra G.J."/>
            <person name="Fujiyama A."/>
            <person name="Harland R.M."/>
            <person name="Taira M."/>
            <person name="Rokhsar D.S."/>
        </authorList>
    </citation>
    <scope>NUCLEOTIDE SEQUENCE [LARGE SCALE GENOMIC DNA]</scope>
    <source>
        <strain evidence="2">J</strain>
    </source>
</reference>
<evidence type="ECO:0000313" key="2">
    <source>
        <dbReference type="Proteomes" id="UP000694892"/>
    </source>
</evidence>
<accession>A0A974DIM4</accession>
<sequence>MGRRLISCFFPHCVFMNQLKGFSAKSHVVYGPLLSSCLQNKGEENQTIRLVTLTLNTDLSKQSRVDLQR</sequence>
<dbReference type="Proteomes" id="UP000694892">
    <property type="component" value="Chromosome 2S"/>
</dbReference>
<protein>
    <submittedName>
        <fullName evidence="1">Uncharacterized protein</fullName>
    </submittedName>
</protein>